<dbReference type="SUPFAM" id="SSF54292">
    <property type="entry name" value="2Fe-2S ferredoxin-like"/>
    <property type="match status" value="1"/>
</dbReference>
<dbReference type="Pfam" id="PF00111">
    <property type="entry name" value="Fer2"/>
    <property type="match status" value="1"/>
</dbReference>
<dbReference type="RefSeq" id="WP_139756141.1">
    <property type="nucleotide sequence ID" value="NZ_CP039852.1"/>
</dbReference>
<name>A0A5B7YDU3_9ALTE</name>
<dbReference type="OrthoDB" id="9796486at2"/>
<dbReference type="PANTHER" id="PTHR30212:SF2">
    <property type="entry name" value="PROTEIN YIIM"/>
    <property type="match status" value="1"/>
</dbReference>
<evidence type="ECO:0000313" key="3">
    <source>
        <dbReference type="EMBL" id="QCZ93396.1"/>
    </source>
</evidence>
<dbReference type="InterPro" id="IPR006058">
    <property type="entry name" value="2Fe2S_fd_BS"/>
</dbReference>
<proteinExistence type="predicted"/>
<dbReference type="CDD" id="cd00207">
    <property type="entry name" value="fer2"/>
    <property type="match status" value="1"/>
</dbReference>
<dbReference type="GO" id="GO:0051537">
    <property type="term" value="F:2 iron, 2 sulfur cluster binding"/>
    <property type="evidence" value="ECO:0007669"/>
    <property type="project" value="InterPro"/>
</dbReference>
<sequence>MSKSDERFHIDIVDVGAVSASSDKTLLEAIEAHDIDVHYHCREGFCGACRTKLLCGKVSYTTDPLAYIDDDEILPCCCIPTSALKIDIPR</sequence>
<dbReference type="Gene3D" id="3.10.20.30">
    <property type="match status" value="1"/>
</dbReference>
<dbReference type="AlphaFoldDB" id="A0A5B7YDU3"/>
<protein>
    <submittedName>
        <fullName evidence="3">2Fe-2S ferredoxin-like protein</fullName>
    </submittedName>
</protein>
<evidence type="ECO:0000313" key="4">
    <source>
        <dbReference type="Proteomes" id="UP000304912"/>
    </source>
</evidence>
<dbReference type="KEGG" id="salk:FBQ74_07810"/>
<dbReference type="PROSITE" id="PS00197">
    <property type="entry name" value="2FE2S_FER_1"/>
    <property type="match status" value="1"/>
</dbReference>
<keyword evidence="1" id="KW-0830">Ubiquinone</keyword>
<gene>
    <name evidence="3" type="ORF">FBQ74_07810</name>
</gene>
<reference evidence="3 4" key="1">
    <citation type="submission" date="2019-04" db="EMBL/GenBank/DDBJ databases">
        <title>Salinimonas iocasae sp. nov., a halophilic bacterium isolated from the outer tube casing of tubeworms in Okinawa Trough.</title>
        <authorList>
            <person name="Zhang H."/>
            <person name="Wang H."/>
            <person name="Li C."/>
        </authorList>
    </citation>
    <scope>NUCLEOTIDE SEQUENCE [LARGE SCALE GENOMIC DNA]</scope>
    <source>
        <strain evidence="3 4">KX18D6</strain>
    </source>
</reference>
<dbReference type="InterPro" id="IPR001041">
    <property type="entry name" value="2Fe-2S_ferredoxin-type"/>
</dbReference>
<accession>A0A5B7YDU3</accession>
<dbReference type="Proteomes" id="UP000304912">
    <property type="component" value="Chromosome"/>
</dbReference>
<dbReference type="InterPro" id="IPR052353">
    <property type="entry name" value="Benzoxazolinone_Detox_Enz"/>
</dbReference>
<feature type="domain" description="2Fe-2S ferredoxin-type" evidence="2">
    <location>
        <begin position="8"/>
        <end position="90"/>
    </location>
</feature>
<keyword evidence="4" id="KW-1185">Reference proteome</keyword>
<dbReference type="PANTHER" id="PTHR30212">
    <property type="entry name" value="PROTEIN YIIM"/>
    <property type="match status" value="1"/>
</dbReference>
<organism evidence="3 4">
    <name type="scientific">Salinimonas iocasae</name>
    <dbReference type="NCBI Taxonomy" id="2572577"/>
    <lineage>
        <taxon>Bacteria</taxon>
        <taxon>Pseudomonadati</taxon>
        <taxon>Pseudomonadota</taxon>
        <taxon>Gammaproteobacteria</taxon>
        <taxon>Alteromonadales</taxon>
        <taxon>Alteromonadaceae</taxon>
        <taxon>Alteromonas/Salinimonas group</taxon>
        <taxon>Salinimonas</taxon>
    </lineage>
</organism>
<dbReference type="EMBL" id="CP039852">
    <property type="protein sequence ID" value="QCZ93396.1"/>
    <property type="molecule type" value="Genomic_DNA"/>
</dbReference>
<dbReference type="InterPro" id="IPR012675">
    <property type="entry name" value="Beta-grasp_dom_sf"/>
</dbReference>
<dbReference type="PROSITE" id="PS51085">
    <property type="entry name" value="2FE2S_FER_2"/>
    <property type="match status" value="1"/>
</dbReference>
<dbReference type="NCBIfam" id="NF007985">
    <property type="entry name" value="PRK10713.1"/>
    <property type="match status" value="1"/>
</dbReference>
<evidence type="ECO:0000256" key="1">
    <source>
        <dbReference type="ARBA" id="ARBA00023075"/>
    </source>
</evidence>
<dbReference type="InterPro" id="IPR036010">
    <property type="entry name" value="2Fe-2S_ferredoxin-like_sf"/>
</dbReference>
<evidence type="ECO:0000259" key="2">
    <source>
        <dbReference type="PROSITE" id="PS51085"/>
    </source>
</evidence>